<dbReference type="Proteomes" id="UP001497457">
    <property type="component" value="Chromosome 32b"/>
</dbReference>
<evidence type="ECO:0008006" key="6">
    <source>
        <dbReference type="Google" id="ProtNLM"/>
    </source>
</evidence>
<dbReference type="PANTHER" id="PTHR31415">
    <property type="entry name" value="OS05G0367900 PROTEIN"/>
    <property type="match status" value="1"/>
</dbReference>
<keyword evidence="3" id="KW-1133">Transmembrane helix</keyword>
<evidence type="ECO:0000256" key="2">
    <source>
        <dbReference type="ARBA" id="ARBA00023136"/>
    </source>
</evidence>
<evidence type="ECO:0000256" key="1">
    <source>
        <dbReference type="ARBA" id="ARBA00004370"/>
    </source>
</evidence>
<dbReference type="InterPro" id="IPR044839">
    <property type="entry name" value="NDR1-like"/>
</dbReference>
<organism evidence="4 5">
    <name type="scientific">Urochloa decumbens</name>
    <dbReference type="NCBI Taxonomy" id="240449"/>
    <lineage>
        <taxon>Eukaryota</taxon>
        <taxon>Viridiplantae</taxon>
        <taxon>Streptophyta</taxon>
        <taxon>Embryophyta</taxon>
        <taxon>Tracheophyta</taxon>
        <taxon>Spermatophyta</taxon>
        <taxon>Magnoliopsida</taxon>
        <taxon>Liliopsida</taxon>
        <taxon>Poales</taxon>
        <taxon>Poaceae</taxon>
        <taxon>PACMAD clade</taxon>
        <taxon>Panicoideae</taxon>
        <taxon>Panicodae</taxon>
        <taxon>Paniceae</taxon>
        <taxon>Melinidinae</taxon>
        <taxon>Urochloa</taxon>
    </lineage>
</organism>
<feature type="transmembrane region" description="Helical" evidence="3">
    <location>
        <begin position="21"/>
        <end position="48"/>
    </location>
</feature>
<accession>A0ABC9DC82</accession>
<dbReference type="EMBL" id="OZ075142">
    <property type="protein sequence ID" value="CAL5035926.1"/>
    <property type="molecule type" value="Genomic_DNA"/>
</dbReference>
<comment type="subcellular location">
    <subcellularLocation>
        <location evidence="1">Membrane</location>
    </subcellularLocation>
</comment>
<gene>
    <name evidence="4" type="ORF">URODEC1_LOCUS83706</name>
</gene>
<evidence type="ECO:0000313" key="4">
    <source>
        <dbReference type="EMBL" id="CAL5035926.1"/>
    </source>
</evidence>
<reference evidence="4" key="1">
    <citation type="submission" date="2024-10" db="EMBL/GenBank/DDBJ databases">
        <authorList>
            <person name="Ryan C."/>
        </authorList>
    </citation>
    <scope>NUCLEOTIDE SEQUENCE [LARGE SCALE GENOMIC DNA]</scope>
</reference>
<proteinExistence type="predicted"/>
<dbReference type="PANTHER" id="PTHR31415:SF67">
    <property type="entry name" value="OS04G0114300 PROTEIN"/>
    <property type="match status" value="1"/>
</dbReference>
<evidence type="ECO:0000313" key="5">
    <source>
        <dbReference type="Proteomes" id="UP001497457"/>
    </source>
</evidence>
<name>A0ABC9DC82_9POAL</name>
<dbReference type="AlphaFoldDB" id="A0ABC9DC82"/>
<evidence type="ECO:0000256" key="3">
    <source>
        <dbReference type="SAM" id="Phobius"/>
    </source>
</evidence>
<keyword evidence="3" id="KW-0812">Transmembrane</keyword>
<protein>
    <recommendedName>
        <fullName evidence="6">Late embryogenesis abundant protein LEA-2 subgroup domain-containing protein</fullName>
    </recommendedName>
</protein>
<dbReference type="GO" id="GO:0016020">
    <property type="term" value="C:membrane"/>
    <property type="evidence" value="ECO:0007669"/>
    <property type="project" value="UniProtKB-SubCell"/>
</dbReference>
<keyword evidence="2 3" id="KW-0472">Membrane</keyword>
<sequence>MQDDNHGRTMPPRRGGERPSCCAICTCCCVIPSLIAGFFVFLAVYAFLDPVRVTVSDASLARFALLNNGTAALAYDLSLAVAVCNPNWAMHAEQAAPLDAELLFAGRSFVGARLADAGRKVEPKESDELRVRVVGETVESAAQVLGSDGVAELVEESVAGEIRSLDLKLSGEVRYIRPVFRDRYRLAVTCPLRLPTPTPTVVQGRTVVVSDKVIKCQ</sequence>
<keyword evidence="5" id="KW-1185">Reference proteome</keyword>